<dbReference type="SMART" id="SM00409">
    <property type="entry name" value="IG"/>
    <property type="match status" value="2"/>
</dbReference>
<reference evidence="10" key="2">
    <citation type="submission" date="2025-08" db="UniProtKB">
        <authorList>
            <consortium name="Ensembl"/>
        </authorList>
    </citation>
    <scope>IDENTIFICATION</scope>
</reference>
<feature type="transmembrane region" description="Helical" evidence="8">
    <location>
        <begin position="255"/>
        <end position="276"/>
    </location>
</feature>
<comment type="subcellular location">
    <subcellularLocation>
        <location evidence="1">Cell membrane</location>
    </subcellularLocation>
</comment>
<evidence type="ECO:0000256" key="1">
    <source>
        <dbReference type="ARBA" id="ARBA00004236"/>
    </source>
</evidence>
<reference evidence="10" key="3">
    <citation type="submission" date="2025-09" db="UniProtKB">
        <authorList>
            <consortium name="Ensembl"/>
        </authorList>
    </citation>
    <scope>IDENTIFICATION</scope>
</reference>
<feature type="transmembrane region" description="Helical" evidence="8">
    <location>
        <begin position="296"/>
        <end position="316"/>
    </location>
</feature>
<dbReference type="InterPro" id="IPR013106">
    <property type="entry name" value="Ig_V-set"/>
</dbReference>
<organism evidence="10 11">
    <name type="scientific">Lates calcarifer</name>
    <name type="common">Barramundi</name>
    <name type="synonym">Holocentrus calcarifer</name>
    <dbReference type="NCBI Taxonomy" id="8187"/>
    <lineage>
        <taxon>Eukaryota</taxon>
        <taxon>Metazoa</taxon>
        <taxon>Chordata</taxon>
        <taxon>Craniata</taxon>
        <taxon>Vertebrata</taxon>
        <taxon>Euteleostomi</taxon>
        <taxon>Actinopterygii</taxon>
        <taxon>Neopterygii</taxon>
        <taxon>Teleostei</taxon>
        <taxon>Neoteleostei</taxon>
        <taxon>Acanthomorphata</taxon>
        <taxon>Carangaria</taxon>
        <taxon>Carangaria incertae sedis</taxon>
        <taxon>Centropomidae</taxon>
        <taxon>Lates</taxon>
    </lineage>
</organism>
<evidence type="ECO:0000313" key="10">
    <source>
        <dbReference type="Ensembl" id="ENSLCAP00010047234.1"/>
    </source>
</evidence>
<keyword evidence="7" id="KW-0325">Glycoprotein</keyword>
<dbReference type="GO" id="GO:0005886">
    <property type="term" value="C:plasma membrane"/>
    <property type="evidence" value="ECO:0007669"/>
    <property type="project" value="UniProtKB-SubCell"/>
</dbReference>
<keyword evidence="3" id="KW-0732">Signal</keyword>
<keyword evidence="4" id="KW-0391">Immunity</keyword>
<dbReference type="GeneTree" id="ENSGT01030000234530"/>
<keyword evidence="11" id="KW-1185">Reference proteome</keyword>
<dbReference type="Ensembl" id="ENSLCAT00010048394.1">
    <property type="protein sequence ID" value="ENSLCAP00010047234.1"/>
    <property type="gene ID" value="ENSLCAG00010021924.1"/>
</dbReference>
<evidence type="ECO:0000256" key="7">
    <source>
        <dbReference type="ARBA" id="ARBA00023180"/>
    </source>
</evidence>
<feature type="domain" description="Ig-like" evidence="9">
    <location>
        <begin position="6"/>
        <end position="109"/>
    </location>
</feature>
<dbReference type="InterPro" id="IPR007110">
    <property type="entry name" value="Ig-like_dom"/>
</dbReference>
<dbReference type="InterPro" id="IPR052051">
    <property type="entry name" value="TCR_complex_component"/>
</dbReference>
<dbReference type="Proteomes" id="UP000314980">
    <property type="component" value="Unassembled WGS sequence"/>
</dbReference>
<accession>A0A4W6FAQ7</accession>
<dbReference type="AlphaFoldDB" id="A0A4W6FAQ7"/>
<dbReference type="Pfam" id="PF07686">
    <property type="entry name" value="V-set"/>
    <property type="match status" value="1"/>
</dbReference>
<dbReference type="InterPro" id="IPR036179">
    <property type="entry name" value="Ig-like_dom_sf"/>
</dbReference>
<evidence type="ECO:0000256" key="3">
    <source>
        <dbReference type="ARBA" id="ARBA00022729"/>
    </source>
</evidence>
<sequence>QNHKTSKVINLHKNNALISVTTAQLGEPVTLSCFFPESEYSNTRIKWYKQTIGDTLLLITTLMKATAYPTFEEGFPSSRFNVNHTTTSSILTILRTVQEDEAMYHCAVTTWSKDQWSGVYLSFKGNTFLSDSEKSSCSAVHSVHWFGVRSDKSLPHIIYADGNRPYECDKRPDARSPPKSCVYRFSKTVSSSDAGTYYCAVDMCGEILFGNGSKLDIEGNCIRILIINLSLIEPFHVSGTNLWSFGGLLRDSMMLYLLCALFTISVIVTSLLIYTIKKNQCDYCNADDIKATASLFIFNLMIFIIMILYCSCCFPARKCCKKDFHGKINL</sequence>
<dbReference type="PROSITE" id="PS50835">
    <property type="entry name" value="IG_LIKE"/>
    <property type="match status" value="1"/>
</dbReference>
<keyword evidence="2" id="KW-1003">Cell membrane</keyword>
<dbReference type="PANTHER" id="PTHR19433:SF133">
    <property type="entry name" value="IMMUNE-TYPE RECEPTOR 5 PRECURSOR-RELATED"/>
    <property type="match status" value="1"/>
</dbReference>
<keyword evidence="8" id="KW-1133">Transmembrane helix</keyword>
<proteinExistence type="predicted"/>
<evidence type="ECO:0000256" key="5">
    <source>
        <dbReference type="ARBA" id="ARBA00023136"/>
    </source>
</evidence>
<evidence type="ECO:0000256" key="4">
    <source>
        <dbReference type="ARBA" id="ARBA00022859"/>
    </source>
</evidence>
<dbReference type="GO" id="GO:0002376">
    <property type="term" value="P:immune system process"/>
    <property type="evidence" value="ECO:0007669"/>
    <property type="project" value="UniProtKB-KW"/>
</dbReference>
<evidence type="ECO:0000256" key="6">
    <source>
        <dbReference type="ARBA" id="ARBA00023157"/>
    </source>
</evidence>
<dbReference type="GO" id="GO:0009617">
    <property type="term" value="P:response to bacterium"/>
    <property type="evidence" value="ECO:0007669"/>
    <property type="project" value="TreeGrafter"/>
</dbReference>
<dbReference type="Gene3D" id="2.60.40.10">
    <property type="entry name" value="Immunoglobulins"/>
    <property type="match status" value="2"/>
</dbReference>
<protein>
    <recommendedName>
        <fullName evidence="9">Ig-like domain-containing protein</fullName>
    </recommendedName>
</protein>
<name>A0A4W6FAQ7_LATCA</name>
<keyword evidence="8" id="KW-0812">Transmembrane</keyword>
<dbReference type="PANTHER" id="PTHR19433">
    <property type="entry name" value="T-CELL RECEPTOR ALPHA CHAIN V REGION-RELATED"/>
    <property type="match status" value="1"/>
</dbReference>
<keyword evidence="6" id="KW-1015">Disulfide bond</keyword>
<dbReference type="InterPro" id="IPR003599">
    <property type="entry name" value="Ig_sub"/>
</dbReference>
<dbReference type="CDD" id="cd00099">
    <property type="entry name" value="IgV"/>
    <property type="match status" value="1"/>
</dbReference>
<dbReference type="SUPFAM" id="SSF48726">
    <property type="entry name" value="Immunoglobulin"/>
    <property type="match status" value="2"/>
</dbReference>
<evidence type="ECO:0000256" key="8">
    <source>
        <dbReference type="SAM" id="Phobius"/>
    </source>
</evidence>
<evidence type="ECO:0000256" key="2">
    <source>
        <dbReference type="ARBA" id="ARBA00022475"/>
    </source>
</evidence>
<evidence type="ECO:0000259" key="9">
    <source>
        <dbReference type="PROSITE" id="PS50835"/>
    </source>
</evidence>
<dbReference type="InterPro" id="IPR013783">
    <property type="entry name" value="Ig-like_fold"/>
</dbReference>
<keyword evidence="5 8" id="KW-0472">Membrane</keyword>
<evidence type="ECO:0000313" key="11">
    <source>
        <dbReference type="Proteomes" id="UP000314980"/>
    </source>
</evidence>
<reference evidence="11" key="1">
    <citation type="submission" date="2015-09" db="EMBL/GenBank/DDBJ databases">
        <authorList>
            <person name="Sai Rama Sridatta P."/>
        </authorList>
    </citation>
    <scope>NUCLEOTIDE SEQUENCE [LARGE SCALE GENOMIC DNA]</scope>
</reference>